<gene>
    <name evidence="1" type="ordered locus">VIT_09s0002g07960</name>
</gene>
<reference evidence="2" key="1">
    <citation type="journal article" date="2007" name="Nature">
        <title>The grapevine genome sequence suggests ancestral hexaploidization in major angiosperm phyla.</title>
        <authorList>
            <consortium name="The French-Italian Public Consortium for Grapevine Genome Characterization."/>
            <person name="Jaillon O."/>
            <person name="Aury J.-M."/>
            <person name="Noel B."/>
            <person name="Policriti A."/>
            <person name="Clepet C."/>
            <person name="Casagrande A."/>
            <person name="Choisne N."/>
            <person name="Aubourg S."/>
            <person name="Vitulo N."/>
            <person name="Jubin C."/>
            <person name="Vezzi A."/>
            <person name="Legeai F."/>
            <person name="Hugueney P."/>
            <person name="Dasilva C."/>
            <person name="Horner D."/>
            <person name="Mica E."/>
            <person name="Jublot D."/>
            <person name="Poulain J."/>
            <person name="Bruyere C."/>
            <person name="Billault A."/>
            <person name="Segurens B."/>
            <person name="Gouyvenoux M."/>
            <person name="Ugarte E."/>
            <person name="Cattonaro F."/>
            <person name="Anthouard V."/>
            <person name="Vico V."/>
            <person name="Del Fabbro C."/>
            <person name="Alaux M."/>
            <person name="Di Gaspero G."/>
            <person name="Dumas V."/>
            <person name="Felice N."/>
            <person name="Paillard S."/>
            <person name="Juman I."/>
            <person name="Moroldo M."/>
            <person name="Scalabrin S."/>
            <person name="Canaguier A."/>
            <person name="Le Clainche I."/>
            <person name="Malacrida G."/>
            <person name="Durand E."/>
            <person name="Pesole G."/>
            <person name="Laucou V."/>
            <person name="Chatelet P."/>
            <person name="Merdinoglu D."/>
            <person name="Delledonne M."/>
            <person name="Pezzotti M."/>
            <person name="Lecharny A."/>
            <person name="Scarpelli C."/>
            <person name="Artiguenave F."/>
            <person name="Pe M.E."/>
            <person name="Valle G."/>
            <person name="Morgante M."/>
            <person name="Caboche M."/>
            <person name="Adam-Blondon A.-F."/>
            <person name="Weissenbach J."/>
            <person name="Quetier F."/>
            <person name="Wincker P."/>
        </authorList>
    </citation>
    <scope>NUCLEOTIDE SEQUENCE [LARGE SCALE GENOMIC DNA]</scope>
    <source>
        <strain evidence="2">cv. Pinot noir / PN40024</strain>
    </source>
</reference>
<dbReference type="InParanoid" id="F6HXJ3"/>
<accession>F6HXJ3</accession>
<protein>
    <submittedName>
        <fullName evidence="1">Uncharacterized protein</fullName>
    </submittedName>
</protein>
<dbReference type="Proteomes" id="UP000009183">
    <property type="component" value="Chromosome 9"/>
</dbReference>
<dbReference type="AlphaFoldDB" id="F6HXJ3"/>
<keyword evidence="2" id="KW-1185">Reference proteome</keyword>
<dbReference type="HOGENOM" id="CLU_2781089_0_0_1"/>
<proteinExistence type="predicted"/>
<dbReference type="PaxDb" id="29760-VIT_09s0002g07960.t01"/>
<organism evidence="1 2">
    <name type="scientific">Vitis vinifera</name>
    <name type="common">Grape</name>
    <dbReference type="NCBI Taxonomy" id="29760"/>
    <lineage>
        <taxon>Eukaryota</taxon>
        <taxon>Viridiplantae</taxon>
        <taxon>Streptophyta</taxon>
        <taxon>Embryophyta</taxon>
        <taxon>Tracheophyta</taxon>
        <taxon>Spermatophyta</taxon>
        <taxon>Magnoliopsida</taxon>
        <taxon>eudicotyledons</taxon>
        <taxon>Gunneridae</taxon>
        <taxon>Pentapetalae</taxon>
        <taxon>rosids</taxon>
        <taxon>Vitales</taxon>
        <taxon>Vitaceae</taxon>
        <taxon>Viteae</taxon>
        <taxon>Vitis</taxon>
    </lineage>
</organism>
<sequence length="69" mass="8453">MKLEVSKYLKFPKIFYCYDSTLILVFNQRRRFGKVESLGGEVEQDHWEGEAGELWRRFKRFFWESRVGK</sequence>
<evidence type="ECO:0000313" key="1">
    <source>
        <dbReference type="EMBL" id="CCB59663.1"/>
    </source>
</evidence>
<dbReference type="EMBL" id="FN596494">
    <property type="protein sequence ID" value="CCB59663.1"/>
    <property type="molecule type" value="Genomic_DNA"/>
</dbReference>
<evidence type="ECO:0000313" key="2">
    <source>
        <dbReference type="Proteomes" id="UP000009183"/>
    </source>
</evidence>
<dbReference type="STRING" id="29760.F6HXJ3"/>
<name>F6HXJ3_VITVI</name>